<evidence type="ECO:0000313" key="2">
    <source>
        <dbReference type="Proteomes" id="UP000289738"/>
    </source>
</evidence>
<keyword evidence="2" id="KW-1185">Reference proteome</keyword>
<name>A0A445C7U7_ARAHY</name>
<dbReference type="AlphaFoldDB" id="A0A445C7U7"/>
<comment type="caution">
    <text evidence="1">The sequence shown here is derived from an EMBL/GenBank/DDBJ whole genome shotgun (WGS) entry which is preliminary data.</text>
</comment>
<accession>A0A445C7U7</accession>
<gene>
    <name evidence="1" type="ORF">Ahy_A07g032906</name>
</gene>
<dbReference type="Proteomes" id="UP000289738">
    <property type="component" value="Chromosome A07"/>
</dbReference>
<proteinExistence type="predicted"/>
<reference evidence="1 2" key="1">
    <citation type="submission" date="2019-01" db="EMBL/GenBank/DDBJ databases">
        <title>Sequencing of cultivated peanut Arachis hypogaea provides insights into genome evolution and oil improvement.</title>
        <authorList>
            <person name="Chen X."/>
        </authorList>
    </citation>
    <scope>NUCLEOTIDE SEQUENCE [LARGE SCALE GENOMIC DNA]</scope>
    <source>
        <strain evidence="2">cv. Fuhuasheng</strain>
        <tissue evidence="1">Leaves</tissue>
    </source>
</reference>
<organism evidence="1 2">
    <name type="scientific">Arachis hypogaea</name>
    <name type="common">Peanut</name>
    <dbReference type="NCBI Taxonomy" id="3818"/>
    <lineage>
        <taxon>Eukaryota</taxon>
        <taxon>Viridiplantae</taxon>
        <taxon>Streptophyta</taxon>
        <taxon>Embryophyta</taxon>
        <taxon>Tracheophyta</taxon>
        <taxon>Spermatophyta</taxon>
        <taxon>Magnoliopsida</taxon>
        <taxon>eudicotyledons</taxon>
        <taxon>Gunneridae</taxon>
        <taxon>Pentapetalae</taxon>
        <taxon>rosids</taxon>
        <taxon>fabids</taxon>
        <taxon>Fabales</taxon>
        <taxon>Fabaceae</taxon>
        <taxon>Papilionoideae</taxon>
        <taxon>50 kb inversion clade</taxon>
        <taxon>dalbergioids sensu lato</taxon>
        <taxon>Dalbergieae</taxon>
        <taxon>Pterocarpus clade</taxon>
        <taxon>Arachis</taxon>
    </lineage>
</organism>
<dbReference type="EMBL" id="SDMP01000007">
    <property type="protein sequence ID" value="RYR47012.1"/>
    <property type="molecule type" value="Genomic_DNA"/>
</dbReference>
<sequence>MWKSKRQTCRGQLIEEEVTGVEEGCIDIWCMRLRIDRIVTMFDEVSNGNAETSNNTPITATQIYANLIPHAEYNSRENIAVIDASVGGSMAKFRQYIDESHHDLVNLLTHQMTTILNPILADNESKYDRLVKQVERIARIVDYDEGQPITQYLVVDQENVGYNEENVFNNSERKENIPYLVRRYQNADEFFNRLHTQCGYHYHVTRIVEDVLNGMGLNVGLMHRLYLFSTFPSAVQMT</sequence>
<protein>
    <submittedName>
        <fullName evidence="1">Uncharacterized protein</fullName>
    </submittedName>
</protein>
<evidence type="ECO:0000313" key="1">
    <source>
        <dbReference type="EMBL" id="RYR47012.1"/>
    </source>
</evidence>